<dbReference type="EMBL" id="CAJOAY010001734">
    <property type="protein sequence ID" value="CAF3880346.1"/>
    <property type="molecule type" value="Genomic_DNA"/>
</dbReference>
<reference evidence="2" key="1">
    <citation type="submission" date="2021-02" db="EMBL/GenBank/DDBJ databases">
        <authorList>
            <person name="Nowell W R."/>
        </authorList>
    </citation>
    <scope>NUCLEOTIDE SEQUENCE</scope>
</reference>
<gene>
    <name evidence="2" type="ORF">OKA104_LOCUS23101</name>
</gene>
<feature type="compositionally biased region" description="Polar residues" evidence="1">
    <location>
        <begin position="1"/>
        <end position="13"/>
    </location>
</feature>
<feature type="non-terminal residue" evidence="2">
    <location>
        <position position="1"/>
    </location>
</feature>
<organism evidence="2 3">
    <name type="scientific">Adineta steineri</name>
    <dbReference type="NCBI Taxonomy" id="433720"/>
    <lineage>
        <taxon>Eukaryota</taxon>
        <taxon>Metazoa</taxon>
        <taxon>Spiralia</taxon>
        <taxon>Gnathifera</taxon>
        <taxon>Rotifera</taxon>
        <taxon>Eurotatoria</taxon>
        <taxon>Bdelloidea</taxon>
        <taxon>Adinetida</taxon>
        <taxon>Adinetidae</taxon>
        <taxon>Adineta</taxon>
    </lineage>
</organism>
<accession>A0A819GDP2</accession>
<comment type="caution">
    <text evidence="2">The sequence shown here is derived from an EMBL/GenBank/DDBJ whole genome shotgun (WGS) entry which is preliminary data.</text>
</comment>
<feature type="region of interest" description="Disordered" evidence="1">
    <location>
        <begin position="1"/>
        <end position="23"/>
    </location>
</feature>
<sequence length="23" mass="2495">MTSASRLSAQANIGNMDKNSELR</sequence>
<dbReference type="Proteomes" id="UP000663881">
    <property type="component" value="Unassembled WGS sequence"/>
</dbReference>
<proteinExistence type="predicted"/>
<evidence type="ECO:0000256" key="1">
    <source>
        <dbReference type="SAM" id="MobiDB-lite"/>
    </source>
</evidence>
<protein>
    <submittedName>
        <fullName evidence="2">Uncharacterized protein</fullName>
    </submittedName>
</protein>
<name>A0A819GDP2_9BILA</name>
<dbReference type="AlphaFoldDB" id="A0A819GDP2"/>
<evidence type="ECO:0000313" key="3">
    <source>
        <dbReference type="Proteomes" id="UP000663881"/>
    </source>
</evidence>
<evidence type="ECO:0000313" key="2">
    <source>
        <dbReference type="EMBL" id="CAF3880346.1"/>
    </source>
</evidence>